<evidence type="ECO:0008006" key="3">
    <source>
        <dbReference type="Google" id="ProtNLM"/>
    </source>
</evidence>
<evidence type="ECO:0000313" key="1">
    <source>
        <dbReference type="EMBL" id="CDW86772.1"/>
    </source>
</evidence>
<sequence length="156" mass="15928">MATACSTTCDKTAGCESCHSDSTTCLNCRAGFAWLGATGQKCKLCGDGKGTAVDTTDKLETETTDEICGTTCGLGCNVCTGTATECVNCRAGYFWAGSNTCTLCSSQKGKATDTTDRNGDSADTMATACSTGCTKASGCEARLQVARADQPDLLTV</sequence>
<dbReference type="EMBL" id="CCKQ01014967">
    <property type="protein sequence ID" value="CDW86772.1"/>
    <property type="molecule type" value="Genomic_DNA"/>
</dbReference>
<keyword evidence="2" id="KW-1185">Reference proteome</keyword>
<dbReference type="SUPFAM" id="SSF57184">
    <property type="entry name" value="Growth factor receptor domain"/>
    <property type="match status" value="1"/>
</dbReference>
<dbReference type="AlphaFoldDB" id="A0A078B016"/>
<accession>A0A078B016</accession>
<dbReference type="InParanoid" id="A0A078B016"/>
<organism evidence="1 2">
    <name type="scientific">Stylonychia lemnae</name>
    <name type="common">Ciliate</name>
    <dbReference type="NCBI Taxonomy" id="5949"/>
    <lineage>
        <taxon>Eukaryota</taxon>
        <taxon>Sar</taxon>
        <taxon>Alveolata</taxon>
        <taxon>Ciliophora</taxon>
        <taxon>Intramacronucleata</taxon>
        <taxon>Spirotrichea</taxon>
        <taxon>Stichotrichia</taxon>
        <taxon>Sporadotrichida</taxon>
        <taxon>Oxytrichidae</taxon>
        <taxon>Stylonychinae</taxon>
        <taxon>Stylonychia</taxon>
    </lineage>
</organism>
<reference evidence="1 2" key="1">
    <citation type="submission" date="2014-06" db="EMBL/GenBank/DDBJ databases">
        <authorList>
            <person name="Swart Estienne"/>
        </authorList>
    </citation>
    <scope>NUCLEOTIDE SEQUENCE [LARGE SCALE GENOMIC DNA]</scope>
    <source>
        <strain evidence="1 2">130c</strain>
    </source>
</reference>
<name>A0A078B016_STYLE</name>
<gene>
    <name evidence="1" type="primary">Contig13995.g14935</name>
    <name evidence="1" type="ORF">STYLEM_15870</name>
</gene>
<protein>
    <recommendedName>
        <fullName evidence="3">Variant-specific surface protein</fullName>
    </recommendedName>
</protein>
<dbReference type="Proteomes" id="UP000039865">
    <property type="component" value="Unassembled WGS sequence"/>
</dbReference>
<evidence type="ECO:0000313" key="2">
    <source>
        <dbReference type="Proteomes" id="UP000039865"/>
    </source>
</evidence>
<proteinExistence type="predicted"/>
<dbReference type="InterPro" id="IPR009030">
    <property type="entry name" value="Growth_fac_rcpt_cys_sf"/>
</dbReference>